<comment type="caution">
    <text evidence="2">The sequence shown here is derived from an EMBL/GenBank/DDBJ whole genome shotgun (WGS) entry which is preliminary data.</text>
</comment>
<dbReference type="Proteomes" id="UP000518266">
    <property type="component" value="Unassembled WGS sequence"/>
</dbReference>
<dbReference type="EMBL" id="JAAKFY010000011">
    <property type="protein sequence ID" value="KAF3850012.1"/>
    <property type="molecule type" value="Genomic_DNA"/>
</dbReference>
<evidence type="ECO:0000256" key="1">
    <source>
        <dbReference type="SAM" id="MobiDB-lite"/>
    </source>
</evidence>
<name>A0A7J5YKI9_DISMA</name>
<protein>
    <submittedName>
        <fullName evidence="2">Uncharacterized protein</fullName>
    </submittedName>
</protein>
<dbReference type="AlphaFoldDB" id="A0A7J5YKI9"/>
<evidence type="ECO:0000313" key="3">
    <source>
        <dbReference type="Proteomes" id="UP000518266"/>
    </source>
</evidence>
<gene>
    <name evidence="2" type="ORF">F7725_019731</name>
</gene>
<feature type="region of interest" description="Disordered" evidence="1">
    <location>
        <begin position="44"/>
        <end position="64"/>
    </location>
</feature>
<accession>A0A7J5YKI9</accession>
<reference evidence="2 3" key="1">
    <citation type="submission" date="2020-03" db="EMBL/GenBank/DDBJ databases">
        <title>Dissostichus mawsoni Genome sequencing and assembly.</title>
        <authorList>
            <person name="Park H."/>
        </authorList>
    </citation>
    <scope>NUCLEOTIDE SEQUENCE [LARGE SCALE GENOMIC DNA]</scope>
    <source>
        <strain evidence="2">DM0001</strain>
        <tissue evidence="2">Muscle</tissue>
    </source>
</reference>
<organism evidence="2 3">
    <name type="scientific">Dissostichus mawsoni</name>
    <name type="common">Antarctic cod</name>
    <dbReference type="NCBI Taxonomy" id="36200"/>
    <lineage>
        <taxon>Eukaryota</taxon>
        <taxon>Metazoa</taxon>
        <taxon>Chordata</taxon>
        <taxon>Craniata</taxon>
        <taxon>Vertebrata</taxon>
        <taxon>Euteleostomi</taxon>
        <taxon>Actinopterygii</taxon>
        <taxon>Neopterygii</taxon>
        <taxon>Teleostei</taxon>
        <taxon>Neoteleostei</taxon>
        <taxon>Acanthomorphata</taxon>
        <taxon>Eupercaria</taxon>
        <taxon>Perciformes</taxon>
        <taxon>Notothenioidei</taxon>
        <taxon>Nototheniidae</taxon>
        <taxon>Dissostichus</taxon>
    </lineage>
</organism>
<proteinExistence type="predicted"/>
<evidence type="ECO:0000313" key="2">
    <source>
        <dbReference type="EMBL" id="KAF3850012.1"/>
    </source>
</evidence>
<keyword evidence="3" id="KW-1185">Reference proteome</keyword>
<sequence length="117" mass="12886">MKVALTGRGILLLLPMRRTGREGLLRHSQTWILALRRAGLSAKRTAGCHRTETERGSGWGAGDRAAPALGWQHGSVGHAVEEREGKLTNSELNQHVEEGPQVVMSTHFLQITIRKCK</sequence>